<keyword evidence="2 4" id="KW-0418">Kinase</keyword>
<dbReference type="EMBL" id="CP059399">
    <property type="protein sequence ID" value="QLY30402.1"/>
    <property type="molecule type" value="Genomic_DNA"/>
</dbReference>
<dbReference type="KEGG" id="nhu:H0264_35655"/>
<dbReference type="PANTHER" id="PTHR10584:SF166">
    <property type="entry name" value="RIBOKINASE"/>
    <property type="match status" value="1"/>
</dbReference>
<evidence type="ECO:0000256" key="2">
    <source>
        <dbReference type="ARBA" id="ARBA00022777"/>
    </source>
</evidence>
<dbReference type="InterPro" id="IPR011611">
    <property type="entry name" value="PfkB_dom"/>
</dbReference>
<dbReference type="SUPFAM" id="SSF53613">
    <property type="entry name" value="Ribokinase-like"/>
    <property type="match status" value="1"/>
</dbReference>
<keyword evidence="5" id="KW-1185">Reference proteome</keyword>
<accession>A0A7D6VBK6</accession>
<protein>
    <submittedName>
        <fullName evidence="4">Carbohydrate kinase family protein</fullName>
    </submittedName>
</protein>
<reference evidence="4 5" key="1">
    <citation type="submission" date="2020-07" db="EMBL/GenBank/DDBJ databases">
        <authorList>
            <person name="Zhuang K."/>
            <person name="Ran Y."/>
        </authorList>
    </citation>
    <scope>NUCLEOTIDE SEQUENCE [LARGE SCALE GENOMIC DNA]</scope>
    <source>
        <strain evidence="4 5">WCH-YHL-001</strain>
    </source>
</reference>
<dbReference type="Proteomes" id="UP000515512">
    <property type="component" value="Chromosome"/>
</dbReference>
<evidence type="ECO:0000313" key="4">
    <source>
        <dbReference type="EMBL" id="QLY30402.1"/>
    </source>
</evidence>
<dbReference type="Pfam" id="PF00294">
    <property type="entry name" value="PfkB"/>
    <property type="match status" value="1"/>
</dbReference>
<dbReference type="InterPro" id="IPR029056">
    <property type="entry name" value="Ribokinase-like"/>
</dbReference>
<organism evidence="4 5">
    <name type="scientific">Nocardia huaxiensis</name>
    <dbReference type="NCBI Taxonomy" id="2755382"/>
    <lineage>
        <taxon>Bacteria</taxon>
        <taxon>Bacillati</taxon>
        <taxon>Actinomycetota</taxon>
        <taxon>Actinomycetes</taxon>
        <taxon>Mycobacteriales</taxon>
        <taxon>Nocardiaceae</taxon>
        <taxon>Nocardia</taxon>
    </lineage>
</organism>
<evidence type="ECO:0000313" key="5">
    <source>
        <dbReference type="Proteomes" id="UP000515512"/>
    </source>
</evidence>
<name>A0A7D6VBK6_9NOCA</name>
<gene>
    <name evidence="4" type="ORF">H0264_35655</name>
</gene>
<dbReference type="PANTHER" id="PTHR10584">
    <property type="entry name" value="SUGAR KINASE"/>
    <property type="match status" value="1"/>
</dbReference>
<dbReference type="AlphaFoldDB" id="A0A7D6VBK6"/>
<proteinExistence type="predicted"/>
<dbReference type="GO" id="GO:0016301">
    <property type="term" value="F:kinase activity"/>
    <property type="evidence" value="ECO:0007669"/>
    <property type="project" value="UniProtKB-KW"/>
</dbReference>
<evidence type="ECO:0000256" key="1">
    <source>
        <dbReference type="ARBA" id="ARBA00022679"/>
    </source>
</evidence>
<keyword evidence="1" id="KW-0808">Transferase</keyword>
<evidence type="ECO:0000259" key="3">
    <source>
        <dbReference type="Pfam" id="PF00294"/>
    </source>
</evidence>
<sequence>MVNPSGPVVCVSYLAYAELWTVPQFPRPNHGERITSIEPSLAADGPMTAAVLASLGVPSLLLSNDIGNDDCGRFVQQWLTERHVEARFNARPETNTPRIVVAADEDHTRTWFAHLPGVVDSLEQVDLAPIVEASFLYLDCYELIERAALRVIDVGCAAQVPMLLNLGGSALSERMAPVLAGNPNLLLQTNVDDINHREAPGIARTLLEQTGARWVIVTAGSFGAVAVSDAEEVAVLAFRVDVRHTHCAGAAFSGGLLYGLRAGWPMERSMVLGSASAALRCVRPHNAPLPTRVELERLLTHHSSGEEVATLG</sequence>
<dbReference type="RefSeq" id="WP_181581600.1">
    <property type="nucleotide sequence ID" value="NZ_CP059399.1"/>
</dbReference>
<feature type="domain" description="Carbohydrate kinase PfkB" evidence="3">
    <location>
        <begin position="48"/>
        <end position="283"/>
    </location>
</feature>
<dbReference type="Gene3D" id="3.40.1190.20">
    <property type="match status" value="1"/>
</dbReference>